<keyword evidence="1" id="KW-1185">Reference proteome</keyword>
<proteinExistence type="predicted"/>
<name>A0AC58G2G6_DANRE</name>
<evidence type="ECO:0000313" key="1">
    <source>
        <dbReference type="Proteomes" id="UP000000437"/>
    </source>
</evidence>
<protein>
    <submittedName>
        <fullName evidence="2">Uncharacterized protein isoform X2</fullName>
    </submittedName>
</protein>
<sequence length="218" mass="25311">MSLIQLVLLLGIIWRTWSESHRFILIEQSKNWDESQKYCRKAYEDLATVQGPEDRVKLQQAADAAGFTSFAWIGFYNGVLKWRWSFHNEDMGFSSWASWEPNMPRTQEACVFMNERQEWSDTSCFEQKQVLCQTADKPTVRRMQLVRVAVKTDGSLQESAMMEVIEKQMNLMLSEQKMNTDSNITWRIQSDGKILRQDTNDTHGTTAAVCEHINPVES</sequence>
<reference evidence="2" key="1">
    <citation type="submission" date="2025-08" db="UniProtKB">
        <authorList>
            <consortium name="RefSeq"/>
        </authorList>
    </citation>
    <scope>IDENTIFICATION</scope>
    <source>
        <strain evidence="2">Tuebingen</strain>
        <tissue evidence="2">Fibroblasts and whole tissue</tissue>
    </source>
</reference>
<organism evidence="1 2">
    <name type="scientific">Danio rerio</name>
    <name type="common">Zebrafish</name>
    <name type="synonym">Brachydanio rerio</name>
    <dbReference type="NCBI Taxonomy" id="7955"/>
    <lineage>
        <taxon>Eukaryota</taxon>
        <taxon>Metazoa</taxon>
        <taxon>Chordata</taxon>
        <taxon>Craniata</taxon>
        <taxon>Vertebrata</taxon>
        <taxon>Euteleostomi</taxon>
        <taxon>Actinopterygii</taxon>
        <taxon>Neopterygii</taxon>
        <taxon>Teleostei</taxon>
        <taxon>Ostariophysi</taxon>
        <taxon>Cypriniformes</taxon>
        <taxon>Danionidae</taxon>
        <taxon>Danioninae</taxon>
        <taxon>Danio</taxon>
    </lineage>
</organism>
<gene>
    <name evidence="2" type="primary">LOC141375232</name>
</gene>
<dbReference type="RefSeq" id="XP_073763927.1">
    <property type="nucleotide sequence ID" value="XM_073907826.1"/>
</dbReference>
<evidence type="ECO:0000313" key="2">
    <source>
        <dbReference type="RefSeq" id="XP_073763927.1"/>
    </source>
</evidence>
<accession>A0AC58G2G6</accession>
<dbReference type="Proteomes" id="UP000000437">
    <property type="component" value="Chromosome 7"/>
</dbReference>